<dbReference type="SMART" id="SM00382">
    <property type="entry name" value="AAA"/>
    <property type="match status" value="1"/>
</dbReference>
<dbReference type="InterPro" id="IPR011527">
    <property type="entry name" value="ABC1_TM_dom"/>
</dbReference>
<feature type="region of interest" description="Disordered" evidence="10">
    <location>
        <begin position="940"/>
        <end position="1031"/>
    </location>
</feature>
<dbReference type="InterPro" id="IPR003439">
    <property type="entry name" value="ABC_transporter-like_ATP-bd"/>
</dbReference>
<evidence type="ECO:0000256" key="10">
    <source>
        <dbReference type="SAM" id="MobiDB-lite"/>
    </source>
</evidence>
<dbReference type="InterPro" id="IPR036640">
    <property type="entry name" value="ABC1_TM_sf"/>
</dbReference>
<feature type="compositionally biased region" description="Basic residues" evidence="10">
    <location>
        <begin position="1004"/>
        <end position="1015"/>
    </location>
</feature>
<dbReference type="GO" id="GO:0140359">
    <property type="term" value="F:ABC-type transporter activity"/>
    <property type="evidence" value="ECO:0007669"/>
    <property type="project" value="InterPro"/>
</dbReference>
<feature type="transmembrane region" description="Helical" evidence="11">
    <location>
        <begin position="509"/>
        <end position="536"/>
    </location>
</feature>
<protein>
    <recommendedName>
        <fullName evidence="16">Heavy metal tolerance protein</fullName>
    </recommendedName>
</protein>
<evidence type="ECO:0000256" key="5">
    <source>
        <dbReference type="ARBA" id="ARBA00022840"/>
    </source>
</evidence>
<feature type="transmembrane region" description="Helical" evidence="11">
    <location>
        <begin position="327"/>
        <end position="348"/>
    </location>
</feature>
<feature type="domain" description="ABC transmembrane type-1" evidence="13">
    <location>
        <begin position="291"/>
        <end position="574"/>
    </location>
</feature>
<sequence length="1031" mass="112711">MSRDLASLDADSPADGRPVLAVVLPIMHYIYPTAIFLYWLLATSLAICTLQTQHSGPGLVPRKPIQILTGAAILTYFCQLGALLYTAFVAHGILAPQDAIVGLLSCILVFGVQLAALTRTKNPVWYPYIGSFSLGLVFELAQEILRCVYHSRPLGTVAEVIDLVAVINRCLCFSLVLLLSVGANHLSRTRGRDAEEQPLLPKDDRVHGHTRDGQQASQDSGYGSTGANSSQASSDTPESPWERRQREAKEKLDQRLKEQGNWLNYLKSFQEQIFLPYLWPVNNRILQLRAVLVGVCLLLNNLLHVLIPRQLGIVTDSLDERSSQNPWTQVLILIILKLAASEAGILLLQQWLWVPVEYYSFGAISTAAYSHVLNLSSDFHDTKSSSDVMMAIQSGQNVSNLLESICFQALPMLVDLGIAFVYLSATFGPYEGLITLTTAIVFLFIATRMLEGLKESRKSEVAAYFEEHYVRQAGIQGWSTVASFNQIGYEENRYSNAVGTRIARSQAVLIGYLLSYAAQCLVLFLGLLAGAFLAVYQVSTGQATPGQFIMLLTYWAQLVAPLSFFARLGKNLSSNLIHAEKLLEILTTKPSIVNKTGAEPLRLVAGHVKFSNVHFSYDDKKAILKDIDFSVSPGTTVALVGPTGAGKSTILKLLDRFYDVTEGSVEIDGQDIREVNVNSLRSHIGIVPQAPILFDDTIMNNIRYARLSASEDEVHRACEAACIHEQILGFTDGYDTRIGERGVKISGGELQRMAIARAILKNPSIVLLDEATSAVDTETEEKIQDGLKALCRGRTTFVVAHRLSTVINADCIMVIAGGELVEQGSHDELLRRGGRYATLWSKQIQAKTKQNSEDTDGDGSTGLSDLLIDVAPAAADEELAKGSYLNPDAPTFTPRTYAAAGTPATKTGDRAQKRGLLPSFDEAPCQTENEVTQLASPIENETPCPEAEPSNVPVEAQKVQKDQKENQPTVKAEPVQDAEAATNKRAAEASRTGSKSKGKSDKVRWRRPRYSRRLQSKSEPSASSGSSNQPA</sequence>
<dbReference type="PROSITE" id="PS00211">
    <property type="entry name" value="ABC_TRANSPORTER_1"/>
    <property type="match status" value="1"/>
</dbReference>
<dbReference type="Pfam" id="PF00664">
    <property type="entry name" value="ABC_membrane"/>
    <property type="match status" value="1"/>
</dbReference>
<evidence type="ECO:0000256" key="6">
    <source>
        <dbReference type="ARBA" id="ARBA00022946"/>
    </source>
</evidence>
<feature type="transmembrane region" description="Helical" evidence="11">
    <location>
        <begin position="433"/>
        <end position="450"/>
    </location>
</feature>
<evidence type="ECO:0000256" key="11">
    <source>
        <dbReference type="SAM" id="Phobius"/>
    </source>
</evidence>
<feature type="transmembrane region" description="Helical" evidence="11">
    <location>
        <begin position="124"/>
        <end position="141"/>
    </location>
</feature>
<evidence type="ECO:0000259" key="13">
    <source>
        <dbReference type="PROSITE" id="PS50929"/>
    </source>
</evidence>
<evidence type="ECO:0000313" key="15">
    <source>
        <dbReference type="Proteomes" id="UP000319257"/>
    </source>
</evidence>
<feature type="compositionally biased region" description="Basic and acidic residues" evidence="10">
    <location>
        <begin position="240"/>
        <end position="250"/>
    </location>
</feature>
<keyword evidence="5" id="KW-0067">ATP-binding</keyword>
<evidence type="ECO:0000313" key="14">
    <source>
        <dbReference type="EMBL" id="TPX16576.1"/>
    </source>
</evidence>
<evidence type="ECO:0000256" key="3">
    <source>
        <dbReference type="ARBA" id="ARBA00022692"/>
    </source>
</evidence>
<evidence type="ECO:0000256" key="8">
    <source>
        <dbReference type="ARBA" id="ARBA00023136"/>
    </source>
</evidence>
<dbReference type="SUPFAM" id="SSF90123">
    <property type="entry name" value="ABC transporter transmembrane region"/>
    <property type="match status" value="1"/>
</dbReference>
<feature type="domain" description="ABC transporter" evidence="12">
    <location>
        <begin position="608"/>
        <end position="842"/>
    </location>
</feature>
<dbReference type="InterPro" id="IPR003593">
    <property type="entry name" value="AAA+_ATPase"/>
</dbReference>
<keyword evidence="2" id="KW-0813">Transport</keyword>
<keyword evidence="6" id="KW-0809">Transit peptide</keyword>
<evidence type="ECO:0000256" key="7">
    <source>
        <dbReference type="ARBA" id="ARBA00022989"/>
    </source>
</evidence>
<keyword evidence="15" id="KW-1185">Reference proteome</keyword>
<feature type="compositionally biased region" description="Polar residues" evidence="10">
    <location>
        <begin position="213"/>
        <end position="237"/>
    </location>
</feature>
<reference evidence="14 15" key="1">
    <citation type="submission" date="2019-06" db="EMBL/GenBank/DDBJ databases">
        <title>Draft genome sequence of the filamentous fungus Phialemoniopsis curvata isolated from diesel fuel.</title>
        <authorList>
            <person name="Varaljay V.A."/>
            <person name="Lyon W.J."/>
            <person name="Crouch A.L."/>
            <person name="Drake C.E."/>
            <person name="Hollomon J.M."/>
            <person name="Nadeau L.J."/>
            <person name="Nunn H.S."/>
            <person name="Stevenson B.S."/>
            <person name="Bojanowski C.L."/>
            <person name="Crookes-Goodson W.J."/>
        </authorList>
    </citation>
    <scope>NUCLEOTIDE SEQUENCE [LARGE SCALE GENOMIC DNA]</scope>
    <source>
        <strain evidence="14 15">D216</strain>
    </source>
</reference>
<dbReference type="Pfam" id="PF00005">
    <property type="entry name" value="ABC_tran"/>
    <property type="match status" value="1"/>
</dbReference>
<organism evidence="14 15">
    <name type="scientific">Thyridium curvatum</name>
    <dbReference type="NCBI Taxonomy" id="1093900"/>
    <lineage>
        <taxon>Eukaryota</taxon>
        <taxon>Fungi</taxon>
        <taxon>Dikarya</taxon>
        <taxon>Ascomycota</taxon>
        <taxon>Pezizomycotina</taxon>
        <taxon>Sordariomycetes</taxon>
        <taxon>Sordariomycetidae</taxon>
        <taxon>Thyridiales</taxon>
        <taxon>Thyridiaceae</taxon>
        <taxon>Thyridium</taxon>
    </lineage>
</organism>
<dbReference type="InterPro" id="IPR039421">
    <property type="entry name" value="Type_1_exporter"/>
</dbReference>
<feature type="region of interest" description="Disordered" evidence="10">
    <location>
        <begin position="192"/>
        <end position="250"/>
    </location>
</feature>
<gene>
    <name evidence="14" type="ORF">E0L32_003870</name>
</gene>
<dbReference type="SUPFAM" id="SSF52540">
    <property type="entry name" value="P-loop containing nucleoside triphosphate hydrolases"/>
    <property type="match status" value="1"/>
</dbReference>
<dbReference type="OrthoDB" id="6500128at2759"/>
<evidence type="ECO:0008006" key="16">
    <source>
        <dbReference type="Google" id="ProtNLM"/>
    </source>
</evidence>
<keyword evidence="4" id="KW-0547">Nucleotide-binding</keyword>
<comment type="subcellular location">
    <subcellularLocation>
        <location evidence="1">Membrane</location>
        <topology evidence="1">Multi-pass membrane protein</topology>
    </subcellularLocation>
</comment>
<feature type="compositionally biased region" description="Basic and acidic residues" evidence="10">
    <location>
        <begin position="192"/>
        <end position="212"/>
    </location>
</feature>
<feature type="transmembrane region" description="Helical" evidence="11">
    <location>
        <begin position="161"/>
        <end position="182"/>
    </location>
</feature>
<dbReference type="PROSITE" id="PS50929">
    <property type="entry name" value="ABC_TM1F"/>
    <property type="match status" value="1"/>
</dbReference>
<dbReference type="PANTHER" id="PTHR24221">
    <property type="entry name" value="ATP-BINDING CASSETTE SUB-FAMILY B"/>
    <property type="match status" value="1"/>
</dbReference>
<dbReference type="STRING" id="1093900.A0A507BBG2"/>
<dbReference type="Gene3D" id="3.40.50.300">
    <property type="entry name" value="P-loop containing nucleotide triphosphate hydrolases"/>
    <property type="match status" value="1"/>
</dbReference>
<dbReference type="PANTHER" id="PTHR24221:SF503">
    <property type="entry name" value="MITOCHONDRIAL POTASSIUM CHANNEL ATP-BINDING SUBUNIT"/>
    <property type="match status" value="1"/>
</dbReference>
<dbReference type="InParanoid" id="A0A507BBG2"/>
<dbReference type="InterPro" id="IPR027417">
    <property type="entry name" value="P-loop_NTPase"/>
</dbReference>
<dbReference type="GO" id="GO:0005524">
    <property type="term" value="F:ATP binding"/>
    <property type="evidence" value="ECO:0007669"/>
    <property type="project" value="UniProtKB-KW"/>
</dbReference>
<dbReference type="GO" id="GO:0000041">
    <property type="term" value="P:transition metal ion transport"/>
    <property type="evidence" value="ECO:0007669"/>
    <property type="project" value="UniProtKB-ARBA"/>
</dbReference>
<dbReference type="Proteomes" id="UP000319257">
    <property type="component" value="Unassembled WGS sequence"/>
</dbReference>
<name>A0A507BBG2_9PEZI</name>
<dbReference type="Gene3D" id="1.20.1560.10">
    <property type="entry name" value="ABC transporter type 1, transmembrane domain"/>
    <property type="match status" value="1"/>
</dbReference>
<proteinExistence type="inferred from homology"/>
<comment type="similarity">
    <text evidence="9">Belongs to the ABC transporter superfamily. ABCB family. Heavy Metal importer (TC 3.A.1.210) subfamily.</text>
</comment>
<dbReference type="EMBL" id="SKBQ01000017">
    <property type="protein sequence ID" value="TPX16576.1"/>
    <property type="molecule type" value="Genomic_DNA"/>
</dbReference>
<dbReference type="InterPro" id="IPR017871">
    <property type="entry name" value="ABC_transporter-like_CS"/>
</dbReference>
<evidence type="ECO:0000256" key="1">
    <source>
        <dbReference type="ARBA" id="ARBA00004141"/>
    </source>
</evidence>
<dbReference type="PROSITE" id="PS50893">
    <property type="entry name" value="ABC_TRANSPORTER_2"/>
    <property type="match status" value="1"/>
</dbReference>
<keyword evidence="8 11" id="KW-0472">Membrane</keyword>
<comment type="caution">
    <text evidence="14">The sequence shown here is derived from an EMBL/GenBank/DDBJ whole genome shotgun (WGS) entry which is preliminary data.</text>
</comment>
<keyword evidence="3 11" id="KW-0812">Transmembrane</keyword>
<evidence type="ECO:0000256" key="2">
    <source>
        <dbReference type="ARBA" id="ARBA00022448"/>
    </source>
</evidence>
<feature type="compositionally biased region" description="Low complexity" evidence="10">
    <location>
        <begin position="1017"/>
        <end position="1031"/>
    </location>
</feature>
<dbReference type="GO" id="GO:0016887">
    <property type="term" value="F:ATP hydrolysis activity"/>
    <property type="evidence" value="ECO:0007669"/>
    <property type="project" value="InterPro"/>
</dbReference>
<evidence type="ECO:0000256" key="4">
    <source>
        <dbReference type="ARBA" id="ARBA00022741"/>
    </source>
</evidence>
<dbReference type="GO" id="GO:0016020">
    <property type="term" value="C:membrane"/>
    <property type="evidence" value="ECO:0007669"/>
    <property type="project" value="UniProtKB-SubCell"/>
</dbReference>
<dbReference type="GeneID" id="41971317"/>
<evidence type="ECO:0000259" key="12">
    <source>
        <dbReference type="PROSITE" id="PS50893"/>
    </source>
</evidence>
<dbReference type="RefSeq" id="XP_030998287.1">
    <property type="nucleotide sequence ID" value="XM_031138217.1"/>
</dbReference>
<keyword evidence="7 11" id="KW-1133">Transmembrane helix</keyword>
<dbReference type="AlphaFoldDB" id="A0A507BBG2"/>
<dbReference type="FunFam" id="3.40.50.300:FF:000186">
    <property type="entry name" value="ATP-binding cassette sub-family B member 7, mitochondrial"/>
    <property type="match status" value="1"/>
</dbReference>
<evidence type="ECO:0000256" key="9">
    <source>
        <dbReference type="ARBA" id="ARBA00024363"/>
    </source>
</evidence>
<feature type="transmembrane region" description="Helical" evidence="11">
    <location>
        <begin position="99"/>
        <end position="117"/>
    </location>
</feature>
<feature type="transmembrane region" description="Helical" evidence="11">
    <location>
        <begin position="71"/>
        <end position="93"/>
    </location>
</feature>
<feature type="transmembrane region" description="Helical" evidence="11">
    <location>
        <begin position="29"/>
        <end position="50"/>
    </location>
</feature>
<accession>A0A507BBG2</accession>
<dbReference type="CDD" id="cd18583">
    <property type="entry name" value="ABC_6TM_HMT1"/>
    <property type="match status" value="1"/>
</dbReference>